<dbReference type="SUPFAM" id="SSF53218">
    <property type="entry name" value="Molybdenum cofactor biosynthesis proteins"/>
    <property type="match status" value="1"/>
</dbReference>
<dbReference type="InterPro" id="IPR038987">
    <property type="entry name" value="MoeA-like"/>
</dbReference>
<comment type="pathway">
    <text evidence="2 6">Cofactor biosynthesis; molybdopterin biosynthesis.</text>
</comment>
<dbReference type="PROSITE" id="PS01079">
    <property type="entry name" value="MOCF_BIOSYNTHESIS_2"/>
    <property type="match status" value="1"/>
</dbReference>
<gene>
    <name evidence="8" type="primary">glp</name>
    <name evidence="8" type="ORF">V6243_17230</name>
</gene>
<dbReference type="Gene3D" id="3.40.980.10">
    <property type="entry name" value="MoaB/Mog-like domain"/>
    <property type="match status" value="1"/>
</dbReference>
<keyword evidence="6" id="KW-0460">Magnesium</keyword>
<dbReference type="Pfam" id="PF00994">
    <property type="entry name" value="MoCF_biosynth"/>
    <property type="match status" value="1"/>
</dbReference>
<evidence type="ECO:0000313" key="9">
    <source>
        <dbReference type="Proteomes" id="UP001378242"/>
    </source>
</evidence>
<evidence type="ECO:0000256" key="3">
    <source>
        <dbReference type="ARBA" id="ARBA00010763"/>
    </source>
</evidence>
<feature type="domain" description="MoaB/Mog" evidence="7">
    <location>
        <begin position="210"/>
        <end position="353"/>
    </location>
</feature>
<protein>
    <recommendedName>
        <fullName evidence="6">Molybdopterin molybdenumtransferase</fullName>
        <ecNumber evidence="6">2.10.1.1</ecNumber>
    </recommendedName>
</protein>
<dbReference type="Pfam" id="PF03453">
    <property type="entry name" value="MoeA_N"/>
    <property type="match status" value="1"/>
</dbReference>
<keyword evidence="6" id="KW-0479">Metal-binding</keyword>
<dbReference type="Gene3D" id="2.170.190.11">
    <property type="entry name" value="Molybdopterin biosynthesis moea protein, domain 3"/>
    <property type="match status" value="1"/>
</dbReference>
<evidence type="ECO:0000313" key="8">
    <source>
        <dbReference type="EMBL" id="MEL0618574.1"/>
    </source>
</evidence>
<dbReference type="InterPro" id="IPR036425">
    <property type="entry name" value="MoaB/Mog-like_dom_sf"/>
</dbReference>
<evidence type="ECO:0000256" key="4">
    <source>
        <dbReference type="ARBA" id="ARBA00023150"/>
    </source>
</evidence>
<sequence>MPTDSSSAQEASRAGQATTACGCDSVPVGAKGLAPLSSALSALRECCPVMPVEQVSVSKAAGRVLAEDVYAELDVPPADNSQMDGYCARVADIGDGAWLPISQRIAAGQPTSPLASASCARLFTGAEIPEGADVVVMQEEVTLRENEDGTTEAWLPGPRIPGDNIRRQGRDVTRGTRLIAAGTRLDAAMLGLLCGQGLSRVSVRRKVRVALFATGDELIEPGQPLEPGQIYNSNRVMLSQMLSDFGADVVLAPLNVADTFEATRDALATAAEQADLIVTCGGVSVGEEDHVRPAIEALGSLDLWRLAIKPGKPLALGRILNTQGDSVRVVGLPGNPVSSWVGGWLFLRPILGEMLDCDALRTLRSLRVRSAFSANTAIRQDHLRVTLTPADDGQLEAHAFPDQNSAVLSSCVGAEALAVIPPHAQISPGDSVECLWLES</sequence>
<comment type="cofactor">
    <cofactor evidence="6">
        <name>Mg(2+)</name>
        <dbReference type="ChEBI" id="CHEBI:18420"/>
    </cofactor>
</comment>
<dbReference type="InterPro" id="IPR005111">
    <property type="entry name" value="MoeA_C_domain_IV"/>
</dbReference>
<dbReference type="RefSeq" id="WP_341542923.1">
    <property type="nucleotide sequence ID" value="NZ_JBAKAP010000028.1"/>
</dbReference>
<dbReference type="InterPro" id="IPR001453">
    <property type="entry name" value="MoaB/Mog_dom"/>
</dbReference>
<evidence type="ECO:0000256" key="1">
    <source>
        <dbReference type="ARBA" id="ARBA00002901"/>
    </source>
</evidence>
<keyword evidence="6" id="KW-0500">Molybdenum</keyword>
<dbReference type="Proteomes" id="UP001378242">
    <property type="component" value="Unassembled WGS sequence"/>
</dbReference>
<dbReference type="PANTHER" id="PTHR10192:SF5">
    <property type="entry name" value="GEPHYRIN"/>
    <property type="match status" value="1"/>
</dbReference>
<dbReference type="SUPFAM" id="SSF63867">
    <property type="entry name" value="MoeA C-terminal domain-like"/>
    <property type="match status" value="1"/>
</dbReference>
<dbReference type="InterPro" id="IPR005110">
    <property type="entry name" value="MoeA_linker/N"/>
</dbReference>
<accession>A0ABU9GKC0</accession>
<comment type="function">
    <text evidence="1 6">Catalyzes the insertion of molybdate into adenylated molybdopterin with the concomitant release of AMP.</text>
</comment>
<keyword evidence="9" id="KW-1185">Reference proteome</keyword>
<comment type="caution">
    <text evidence="8">The sequence shown here is derived from an EMBL/GenBank/DDBJ whole genome shotgun (WGS) entry which is preliminary data.</text>
</comment>
<reference evidence="8 9" key="1">
    <citation type="submission" date="2024-02" db="EMBL/GenBank/DDBJ databases">
        <title>Bacteria isolated from the canopy kelp, Nereocystis luetkeana.</title>
        <authorList>
            <person name="Pfister C.A."/>
            <person name="Younker I.T."/>
            <person name="Light S.H."/>
        </authorList>
    </citation>
    <scope>NUCLEOTIDE SEQUENCE [LARGE SCALE GENOMIC DNA]</scope>
    <source>
        <strain evidence="8 9">TI.5.07</strain>
    </source>
</reference>
<proteinExistence type="inferred from homology"/>
<comment type="catalytic activity">
    <reaction evidence="5">
        <text>adenylyl-molybdopterin + molybdate = Mo-molybdopterin + AMP + H(+)</text>
        <dbReference type="Rhea" id="RHEA:35047"/>
        <dbReference type="ChEBI" id="CHEBI:15378"/>
        <dbReference type="ChEBI" id="CHEBI:36264"/>
        <dbReference type="ChEBI" id="CHEBI:62727"/>
        <dbReference type="ChEBI" id="CHEBI:71302"/>
        <dbReference type="ChEBI" id="CHEBI:456215"/>
        <dbReference type="EC" id="2.10.1.1"/>
    </reaction>
</comment>
<evidence type="ECO:0000259" key="7">
    <source>
        <dbReference type="SMART" id="SM00852"/>
    </source>
</evidence>
<dbReference type="InterPro" id="IPR036135">
    <property type="entry name" value="MoeA_linker/N_sf"/>
</dbReference>
<organism evidence="8 9">
    <name type="scientific">Cobetia marina</name>
    <name type="common">Deleya marina</name>
    <dbReference type="NCBI Taxonomy" id="28258"/>
    <lineage>
        <taxon>Bacteria</taxon>
        <taxon>Pseudomonadati</taxon>
        <taxon>Pseudomonadota</taxon>
        <taxon>Gammaproteobacteria</taxon>
        <taxon>Oceanospirillales</taxon>
        <taxon>Halomonadaceae</taxon>
        <taxon>Cobetia</taxon>
    </lineage>
</organism>
<dbReference type="NCBIfam" id="NF045515">
    <property type="entry name" value="Glp_gephyrin"/>
    <property type="match status" value="1"/>
</dbReference>
<comment type="similarity">
    <text evidence="3 6">Belongs to the MoeA family.</text>
</comment>
<dbReference type="EMBL" id="JBAKAP010000028">
    <property type="protein sequence ID" value="MEL0618574.1"/>
    <property type="molecule type" value="Genomic_DNA"/>
</dbReference>
<dbReference type="PANTHER" id="PTHR10192">
    <property type="entry name" value="MOLYBDOPTERIN BIOSYNTHESIS PROTEIN"/>
    <property type="match status" value="1"/>
</dbReference>
<name>A0ABU9GKC0_COBMA</name>
<dbReference type="SUPFAM" id="SSF63882">
    <property type="entry name" value="MoeA N-terminal region -like"/>
    <property type="match status" value="1"/>
</dbReference>
<evidence type="ECO:0000256" key="2">
    <source>
        <dbReference type="ARBA" id="ARBA00005046"/>
    </source>
</evidence>
<dbReference type="CDD" id="cd00887">
    <property type="entry name" value="MoeA"/>
    <property type="match status" value="1"/>
</dbReference>
<dbReference type="Gene3D" id="2.40.340.10">
    <property type="entry name" value="MoeA, C-terminal, domain IV"/>
    <property type="match status" value="1"/>
</dbReference>
<keyword evidence="6" id="KW-0808">Transferase</keyword>
<evidence type="ECO:0000256" key="5">
    <source>
        <dbReference type="ARBA" id="ARBA00047317"/>
    </source>
</evidence>
<evidence type="ECO:0000256" key="6">
    <source>
        <dbReference type="RuleBase" id="RU365090"/>
    </source>
</evidence>
<dbReference type="SMART" id="SM00852">
    <property type="entry name" value="MoCF_biosynth"/>
    <property type="match status" value="1"/>
</dbReference>
<dbReference type="Gene3D" id="3.90.105.10">
    <property type="entry name" value="Molybdopterin biosynthesis moea protein, domain 2"/>
    <property type="match status" value="1"/>
</dbReference>
<keyword evidence="4 6" id="KW-0501">Molybdenum cofactor biosynthesis</keyword>
<dbReference type="Pfam" id="PF03454">
    <property type="entry name" value="MoeA_C"/>
    <property type="match status" value="1"/>
</dbReference>
<dbReference type="InterPro" id="IPR008284">
    <property type="entry name" value="MoCF_biosynth_CS"/>
</dbReference>
<dbReference type="InterPro" id="IPR036688">
    <property type="entry name" value="MoeA_C_domain_IV_sf"/>
</dbReference>
<dbReference type="EC" id="2.10.1.1" evidence="6"/>